<keyword evidence="3" id="KW-1185">Reference proteome</keyword>
<evidence type="ECO:0000313" key="2">
    <source>
        <dbReference type="EMBL" id="RKO99116.1"/>
    </source>
</evidence>
<protein>
    <submittedName>
        <fullName evidence="2">Uncharacterized protein</fullName>
    </submittedName>
</protein>
<accession>A0A4P9X2V3</accession>
<dbReference type="Proteomes" id="UP000274922">
    <property type="component" value="Unassembled WGS sequence"/>
</dbReference>
<proteinExistence type="predicted"/>
<dbReference type="AlphaFoldDB" id="A0A4P9X2V3"/>
<dbReference type="EMBL" id="ML014318">
    <property type="protein sequence ID" value="RKO99116.1"/>
    <property type="molecule type" value="Genomic_DNA"/>
</dbReference>
<name>A0A4P9X2V3_9FUNG</name>
<feature type="compositionally biased region" description="Low complexity" evidence="1">
    <location>
        <begin position="62"/>
        <end position="75"/>
    </location>
</feature>
<feature type="compositionally biased region" description="Gly residues" evidence="1">
    <location>
        <begin position="47"/>
        <end position="56"/>
    </location>
</feature>
<feature type="compositionally biased region" description="Basic residues" evidence="1">
    <location>
        <begin position="96"/>
        <end position="110"/>
    </location>
</feature>
<gene>
    <name evidence="2" type="ORF">CXG81DRAFT_20756</name>
</gene>
<reference evidence="3" key="1">
    <citation type="journal article" date="2018" name="Nat. Microbiol.">
        <title>Leveraging single-cell genomics to expand the fungal tree of life.</title>
        <authorList>
            <person name="Ahrendt S.R."/>
            <person name="Quandt C.A."/>
            <person name="Ciobanu D."/>
            <person name="Clum A."/>
            <person name="Salamov A."/>
            <person name="Andreopoulos B."/>
            <person name="Cheng J.F."/>
            <person name="Woyke T."/>
            <person name="Pelin A."/>
            <person name="Henrissat B."/>
            <person name="Reynolds N.K."/>
            <person name="Benny G.L."/>
            <person name="Smith M.E."/>
            <person name="James T.Y."/>
            <person name="Grigoriev I.V."/>
        </authorList>
    </citation>
    <scope>NUCLEOTIDE SEQUENCE [LARGE SCALE GENOMIC DNA]</scope>
    <source>
        <strain evidence="3">ATCC 52028</strain>
    </source>
</reference>
<sequence length="123" mass="12390">GSHANAGAALRGTTDVSLHALHSYTNGSMPHPLRQSVVAQPAPGHGASVGAGGSAGQDGFHLAAGAPVAGAALAPEQTPPSGATNGRDSKEAKAKDGRHRAKKRGGHSWWRRLFGCTSPAQED</sequence>
<organism evidence="2 3">
    <name type="scientific">Caulochytrium protostelioides</name>
    <dbReference type="NCBI Taxonomy" id="1555241"/>
    <lineage>
        <taxon>Eukaryota</taxon>
        <taxon>Fungi</taxon>
        <taxon>Fungi incertae sedis</taxon>
        <taxon>Chytridiomycota</taxon>
        <taxon>Chytridiomycota incertae sedis</taxon>
        <taxon>Chytridiomycetes</taxon>
        <taxon>Caulochytriales</taxon>
        <taxon>Caulochytriaceae</taxon>
        <taxon>Caulochytrium</taxon>
    </lineage>
</organism>
<evidence type="ECO:0000256" key="1">
    <source>
        <dbReference type="SAM" id="MobiDB-lite"/>
    </source>
</evidence>
<feature type="non-terminal residue" evidence="2">
    <location>
        <position position="1"/>
    </location>
</feature>
<evidence type="ECO:0000313" key="3">
    <source>
        <dbReference type="Proteomes" id="UP000274922"/>
    </source>
</evidence>
<feature type="region of interest" description="Disordered" evidence="1">
    <location>
        <begin position="21"/>
        <end position="123"/>
    </location>
</feature>